<dbReference type="InterPro" id="IPR000477">
    <property type="entry name" value="RT_dom"/>
</dbReference>
<feature type="compositionally biased region" description="Polar residues" evidence="2">
    <location>
        <begin position="12"/>
        <end position="27"/>
    </location>
</feature>
<name>A0A6G0ZC68_APHCR</name>
<sequence>MYEIFNKRQTGRNKQASVASEPQQLATRTDDSGIRFSDVKDALSPFTGDNDCTADETLLQFVYRMRKLAKQGMVPDDLLKEYVIGGIKNKTILYGDVSIDYFKLKLGLRIERIITDRYPLPLIDYKVNRLRGEMIFNTLDLRSGFFRVPVEESSIKYTAFITPKRQYEFLRTPFGLCISPPVFQRQINLVFRDLIRSGQLDYMDDLVVVTTNLDEGMSRLNTFMNIVDRSSLDINCQNVKEKIAAAKHFPLPKNVKSVQSFLGLTGYFRGFVHEYSLISKLLSNLLKQGAVFQMGMEHETAVNQLKKCLTEAQVLRIYNQELNDNDNQLNPVCFMSRKTTEAQQKYHSYVLEVLAIT</sequence>
<dbReference type="PANTHER" id="PTHR33064:SF37">
    <property type="entry name" value="RIBONUCLEASE H"/>
    <property type="match status" value="1"/>
</dbReference>
<dbReference type="Gene3D" id="3.10.10.10">
    <property type="entry name" value="HIV Type 1 Reverse Transcriptase, subunit A, domain 1"/>
    <property type="match status" value="1"/>
</dbReference>
<dbReference type="InterPro" id="IPR043502">
    <property type="entry name" value="DNA/RNA_pol_sf"/>
</dbReference>
<dbReference type="Gene3D" id="3.30.70.270">
    <property type="match status" value="2"/>
</dbReference>
<dbReference type="InterPro" id="IPR043128">
    <property type="entry name" value="Rev_trsase/Diguanyl_cyclase"/>
</dbReference>
<dbReference type="PANTHER" id="PTHR33064">
    <property type="entry name" value="POL PROTEIN"/>
    <property type="match status" value="1"/>
</dbReference>
<dbReference type="SUPFAM" id="SSF56672">
    <property type="entry name" value="DNA/RNA polymerases"/>
    <property type="match status" value="1"/>
</dbReference>
<dbReference type="EMBL" id="VUJU01000806">
    <property type="protein sequence ID" value="KAF0768263.1"/>
    <property type="molecule type" value="Genomic_DNA"/>
</dbReference>
<dbReference type="AlphaFoldDB" id="A0A6G0ZC68"/>
<evidence type="ECO:0000259" key="3">
    <source>
        <dbReference type="PROSITE" id="PS50878"/>
    </source>
</evidence>
<evidence type="ECO:0000313" key="4">
    <source>
        <dbReference type="EMBL" id="KAF0768263.1"/>
    </source>
</evidence>
<dbReference type="EC" id="2.7.7.49" evidence="1"/>
<organism evidence="4 5">
    <name type="scientific">Aphis craccivora</name>
    <name type="common">Cowpea aphid</name>
    <dbReference type="NCBI Taxonomy" id="307492"/>
    <lineage>
        <taxon>Eukaryota</taxon>
        <taxon>Metazoa</taxon>
        <taxon>Ecdysozoa</taxon>
        <taxon>Arthropoda</taxon>
        <taxon>Hexapoda</taxon>
        <taxon>Insecta</taxon>
        <taxon>Pterygota</taxon>
        <taxon>Neoptera</taxon>
        <taxon>Paraneoptera</taxon>
        <taxon>Hemiptera</taxon>
        <taxon>Sternorrhyncha</taxon>
        <taxon>Aphidomorpha</taxon>
        <taxon>Aphidoidea</taxon>
        <taxon>Aphididae</taxon>
        <taxon>Aphidini</taxon>
        <taxon>Aphis</taxon>
        <taxon>Aphis</taxon>
    </lineage>
</organism>
<dbReference type="FunFam" id="3.30.70.270:FF:000020">
    <property type="entry name" value="Transposon Tf2-6 polyprotein-like Protein"/>
    <property type="match status" value="1"/>
</dbReference>
<feature type="region of interest" description="Disordered" evidence="2">
    <location>
        <begin position="1"/>
        <end position="29"/>
    </location>
</feature>
<proteinExistence type="predicted"/>
<dbReference type="Pfam" id="PF00078">
    <property type="entry name" value="RVT_1"/>
    <property type="match status" value="1"/>
</dbReference>
<accession>A0A6G0ZC68</accession>
<dbReference type="Proteomes" id="UP000478052">
    <property type="component" value="Unassembled WGS sequence"/>
</dbReference>
<protein>
    <recommendedName>
        <fullName evidence="1">RNA-directed DNA polymerase</fullName>
        <ecNumber evidence="1">2.7.7.49</ecNumber>
    </recommendedName>
</protein>
<dbReference type="InterPro" id="IPR051320">
    <property type="entry name" value="Viral_Replic_Matur_Polypro"/>
</dbReference>
<dbReference type="CDD" id="cd01647">
    <property type="entry name" value="RT_LTR"/>
    <property type="match status" value="1"/>
</dbReference>
<reference evidence="4 5" key="1">
    <citation type="submission" date="2019-08" db="EMBL/GenBank/DDBJ databases">
        <title>Whole genome of Aphis craccivora.</title>
        <authorList>
            <person name="Voronova N.V."/>
            <person name="Shulinski R.S."/>
            <person name="Bandarenka Y.V."/>
            <person name="Zhorov D.G."/>
            <person name="Warner D."/>
        </authorList>
    </citation>
    <scope>NUCLEOTIDE SEQUENCE [LARGE SCALE GENOMIC DNA]</scope>
    <source>
        <strain evidence="4">180601</strain>
        <tissue evidence="4">Whole Body</tissue>
    </source>
</reference>
<evidence type="ECO:0000313" key="5">
    <source>
        <dbReference type="Proteomes" id="UP000478052"/>
    </source>
</evidence>
<gene>
    <name evidence="4" type="ORF">FWK35_00017686</name>
</gene>
<dbReference type="PROSITE" id="PS50878">
    <property type="entry name" value="RT_POL"/>
    <property type="match status" value="1"/>
</dbReference>
<evidence type="ECO:0000256" key="1">
    <source>
        <dbReference type="ARBA" id="ARBA00012493"/>
    </source>
</evidence>
<comment type="caution">
    <text evidence="4">The sequence shown here is derived from an EMBL/GenBank/DDBJ whole genome shotgun (WGS) entry which is preliminary data.</text>
</comment>
<dbReference type="GO" id="GO:0003964">
    <property type="term" value="F:RNA-directed DNA polymerase activity"/>
    <property type="evidence" value="ECO:0007669"/>
    <property type="project" value="UniProtKB-EC"/>
</dbReference>
<keyword evidence="5" id="KW-1185">Reference proteome</keyword>
<feature type="domain" description="Reverse transcriptase" evidence="3">
    <location>
        <begin position="1"/>
        <end position="266"/>
    </location>
</feature>
<dbReference type="OrthoDB" id="420169at2759"/>
<evidence type="ECO:0000256" key="2">
    <source>
        <dbReference type="SAM" id="MobiDB-lite"/>
    </source>
</evidence>